<keyword evidence="3" id="KW-1185">Reference proteome</keyword>
<dbReference type="Pfam" id="PF13469">
    <property type="entry name" value="Sulfotransfer_3"/>
    <property type="match status" value="1"/>
</dbReference>
<dbReference type="EMBL" id="MRCG01000005">
    <property type="protein sequence ID" value="OKH48808.1"/>
    <property type="molecule type" value="Genomic_DNA"/>
</dbReference>
<dbReference type="Proteomes" id="UP000185557">
    <property type="component" value="Unassembled WGS sequence"/>
</dbReference>
<evidence type="ECO:0000256" key="1">
    <source>
        <dbReference type="ARBA" id="ARBA00022679"/>
    </source>
</evidence>
<evidence type="ECO:0000313" key="2">
    <source>
        <dbReference type="EMBL" id="OKH48808.1"/>
    </source>
</evidence>
<dbReference type="AlphaFoldDB" id="A0A1U7J755"/>
<organism evidence="2 3">
    <name type="scientific">Phormidium tenue NIES-30</name>
    <dbReference type="NCBI Taxonomy" id="549789"/>
    <lineage>
        <taxon>Bacteria</taxon>
        <taxon>Bacillati</taxon>
        <taxon>Cyanobacteriota</taxon>
        <taxon>Cyanophyceae</taxon>
        <taxon>Oscillatoriophycideae</taxon>
        <taxon>Oscillatoriales</taxon>
        <taxon>Oscillatoriaceae</taxon>
        <taxon>Phormidium</taxon>
    </lineage>
</organism>
<dbReference type="Gene3D" id="3.40.50.300">
    <property type="entry name" value="P-loop containing nucleotide triphosphate hydrolases"/>
    <property type="match status" value="1"/>
</dbReference>
<reference evidence="2 3" key="1">
    <citation type="submission" date="2016-11" db="EMBL/GenBank/DDBJ databases">
        <title>Draft Genome Sequences of Nine Cyanobacterial Strains from Diverse Habitats.</title>
        <authorList>
            <person name="Zhu T."/>
            <person name="Hou S."/>
            <person name="Lu X."/>
            <person name="Hess W.R."/>
        </authorList>
    </citation>
    <scope>NUCLEOTIDE SEQUENCE [LARGE SCALE GENOMIC DNA]</scope>
    <source>
        <strain evidence="2 3">NIES-30</strain>
    </source>
</reference>
<comment type="caution">
    <text evidence="2">The sequence shown here is derived from an EMBL/GenBank/DDBJ whole genome shotgun (WGS) entry which is preliminary data.</text>
</comment>
<sequence>MCCSGRSGSTHLRLMLDHHPQLSCIDEVGYITELVSDDGAIPDIATYRQWLESEFIFQSCCDFTIDPDLDFRGLVNDFLCQQRDCSDKLAVGAISHFDFIRLLRLWPNARFIHLVRDGRDVAYSWMKEMHLFGNPWFAAEKWREAEQAWDRLAQHLPEGQYLEITYEDMVNDTVGTLTEVCEFLGVDYNARMLNFSKAGSYFTRPDPKFSGLWRSHLSPWEIQVVEANISDLLIDRGYELSNLPRLPVNSLDIKRFKLADKVFMWQRRISFFGLRLAVAEYMSRRLNIKGWHRRVKQDMNAIAIPTLKR</sequence>
<dbReference type="STRING" id="549789.NIES30_09035"/>
<evidence type="ECO:0008006" key="4">
    <source>
        <dbReference type="Google" id="ProtNLM"/>
    </source>
</evidence>
<gene>
    <name evidence="2" type="ORF">NIES30_09035</name>
</gene>
<evidence type="ECO:0000313" key="3">
    <source>
        <dbReference type="Proteomes" id="UP000185557"/>
    </source>
</evidence>
<dbReference type="InterPro" id="IPR026634">
    <property type="entry name" value="TPST-like"/>
</dbReference>
<dbReference type="InterPro" id="IPR027417">
    <property type="entry name" value="P-loop_NTPase"/>
</dbReference>
<dbReference type="PANTHER" id="PTHR12788:SF10">
    <property type="entry name" value="PROTEIN-TYROSINE SULFOTRANSFERASE"/>
    <property type="match status" value="1"/>
</dbReference>
<proteinExistence type="predicted"/>
<dbReference type="GO" id="GO:0008476">
    <property type="term" value="F:protein-tyrosine sulfotransferase activity"/>
    <property type="evidence" value="ECO:0007669"/>
    <property type="project" value="InterPro"/>
</dbReference>
<dbReference type="SUPFAM" id="SSF52540">
    <property type="entry name" value="P-loop containing nucleoside triphosphate hydrolases"/>
    <property type="match status" value="1"/>
</dbReference>
<accession>A0A1U7J755</accession>
<dbReference type="PANTHER" id="PTHR12788">
    <property type="entry name" value="PROTEIN-TYROSINE SULFOTRANSFERASE 2"/>
    <property type="match status" value="1"/>
</dbReference>
<keyword evidence="1" id="KW-0808">Transferase</keyword>
<name>A0A1U7J755_9CYAN</name>
<protein>
    <recommendedName>
        <fullName evidence="4">Sulfotransferase</fullName>
    </recommendedName>
</protein>